<reference evidence="5" key="1">
    <citation type="journal article" date="2014" name="Int. J. Syst. Evol. Microbiol.">
        <title>Complete genome sequence of Corynebacterium casei LMG S-19264T (=DSM 44701T), isolated from a smear-ripened cheese.</title>
        <authorList>
            <consortium name="US DOE Joint Genome Institute (JGI-PGF)"/>
            <person name="Walter F."/>
            <person name="Albersmeier A."/>
            <person name="Kalinowski J."/>
            <person name="Ruckert C."/>
        </authorList>
    </citation>
    <scope>NUCLEOTIDE SEQUENCE</scope>
    <source>
        <strain evidence="5">CGMCC 1.12408</strain>
    </source>
</reference>
<dbReference type="PROSITE" id="PS51910">
    <property type="entry name" value="GH18_2"/>
    <property type="match status" value="1"/>
</dbReference>
<dbReference type="InterPro" id="IPR011583">
    <property type="entry name" value="Chitinase_II/V-like_cat"/>
</dbReference>
<comment type="caution">
    <text evidence="5">The sequence shown here is derived from an EMBL/GenBank/DDBJ whole genome shotgun (WGS) entry which is preliminary data.</text>
</comment>
<dbReference type="RefSeq" id="WP_188383880.1">
    <property type="nucleotide sequence ID" value="NZ_BMEY01000005.1"/>
</dbReference>
<evidence type="ECO:0000256" key="2">
    <source>
        <dbReference type="ARBA" id="ARBA00023295"/>
    </source>
</evidence>
<dbReference type="Proteomes" id="UP000613512">
    <property type="component" value="Unassembled WGS sequence"/>
</dbReference>
<dbReference type="AlphaFoldDB" id="A0A916W6M8"/>
<dbReference type="GO" id="GO:0012505">
    <property type="term" value="C:endomembrane system"/>
    <property type="evidence" value="ECO:0007669"/>
    <property type="project" value="TreeGrafter"/>
</dbReference>
<dbReference type="InterPro" id="IPR041704">
    <property type="entry name" value="CFLE_GH18"/>
</dbReference>
<gene>
    <name evidence="5" type="primary">yaaH</name>
    <name evidence="5" type="ORF">GCM10008025_13160</name>
</gene>
<name>A0A916W6M8_9BACI</name>
<reference evidence="5" key="2">
    <citation type="submission" date="2020-09" db="EMBL/GenBank/DDBJ databases">
        <authorList>
            <person name="Sun Q."/>
            <person name="Zhou Y."/>
        </authorList>
    </citation>
    <scope>NUCLEOTIDE SEQUENCE</scope>
    <source>
        <strain evidence="5">CGMCC 1.12408</strain>
    </source>
</reference>
<proteinExistence type="predicted"/>
<dbReference type="GO" id="GO:0008061">
    <property type="term" value="F:chitin binding"/>
    <property type="evidence" value="ECO:0007669"/>
    <property type="project" value="InterPro"/>
</dbReference>
<dbReference type="InterPro" id="IPR036779">
    <property type="entry name" value="LysM_dom_sf"/>
</dbReference>
<evidence type="ECO:0000313" key="6">
    <source>
        <dbReference type="Proteomes" id="UP000613512"/>
    </source>
</evidence>
<evidence type="ECO:0000256" key="1">
    <source>
        <dbReference type="ARBA" id="ARBA00022801"/>
    </source>
</evidence>
<dbReference type="Gene3D" id="3.20.20.80">
    <property type="entry name" value="Glycosidases"/>
    <property type="match status" value="1"/>
</dbReference>
<evidence type="ECO:0000313" key="5">
    <source>
        <dbReference type="EMBL" id="GGA70677.1"/>
    </source>
</evidence>
<dbReference type="Gene3D" id="3.10.50.10">
    <property type="match status" value="1"/>
</dbReference>
<dbReference type="InterPro" id="IPR018392">
    <property type="entry name" value="LysM"/>
</dbReference>
<protein>
    <submittedName>
        <fullName evidence="5">Spore germination protein YaaH</fullName>
    </submittedName>
</protein>
<dbReference type="InterPro" id="IPR029070">
    <property type="entry name" value="Chitinase_insertion_sf"/>
</dbReference>
<dbReference type="SUPFAM" id="SSF51445">
    <property type="entry name" value="(Trans)glycosidases"/>
    <property type="match status" value="1"/>
</dbReference>
<dbReference type="CDD" id="cd02874">
    <property type="entry name" value="GH18_CFLE_spore_hydrolase"/>
    <property type="match status" value="1"/>
</dbReference>
<keyword evidence="6" id="KW-1185">Reference proteome</keyword>
<dbReference type="Gene3D" id="3.10.350.10">
    <property type="entry name" value="LysM domain"/>
    <property type="match status" value="2"/>
</dbReference>
<evidence type="ECO:0000259" key="3">
    <source>
        <dbReference type="PROSITE" id="PS51782"/>
    </source>
</evidence>
<evidence type="ECO:0000259" key="4">
    <source>
        <dbReference type="PROSITE" id="PS51910"/>
    </source>
</evidence>
<dbReference type="SMART" id="SM00257">
    <property type="entry name" value="LysM"/>
    <property type="match status" value="2"/>
</dbReference>
<dbReference type="Pfam" id="PF00704">
    <property type="entry name" value="Glyco_hydro_18"/>
    <property type="match status" value="1"/>
</dbReference>
<dbReference type="Pfam" id="PF01476">
    <property type="entry name" value="LysM"/>
    <property type="match status" value="2"/>
</dbReference>
<dbReference type="InterPro" id="IPR017853">
    <property type="entry name" value="GH"/>
</dbReference>
<keyword evidence="2" id="KW-0326">Glycosidase</keyword>
<feature type="domain" description="LysM" evidence="3">
    <location>
        <begin position="51"/>
        <end position="95"/>
    </location>
</feature>
<dbReference type="SMART" id="SM00636">
    <property type="entry name" value="Glyco_18"/>
    <property type="match status" value="1"/>
</dbReference>
<dbReference type="CDD" id="cd00118">
    <property type="entry name" value="LysM"/>
    <property type="match status" value="2"/>
</dbReference>
<dbReference type="SUPFAM" id="SSF54106">
    <property type="entry name" value="LysM domain"/>
    <property type="match status" value="2"/>
</dbReference>
<dbReference type="GO" id="GO:0005975">
    <property type="term" value="P:carbohydrate metabolic process"/>
    <property type="evidence" value="ECO:0007669"/>
    <property type="project" value="InterPro"/>
</dbReference>
<organism evidence="5 6">
    <name type="scientific">Ornithinibacillus halotolerans</name>
    <dbReference type="NCBI Taxonomy" id="1274357"/>
    <lineage>
        <taxon>Bacteria</taxon>
        <taxon>Bacillati</taxon>
        <taxon>Bacillota</taxon>
        <taxon>Bacilli</taxon>
        <taxon>Bacillales</taxon>
        <taxon>Bacillaceae</taxon>
        <taxon>Ornithinibacillus</taxon>
    </lineage>
</organism>
<sequence length="432" mass="48278">MQIHVVNQGDSVFSIANTYGSTTQAIIDANELDAPNQLVVGQALVIPIVGQFYFVQPGDSLYTIANRFGMTYQELARINNIPINGTLPIGLRLYIPQRPKSDIISNAYVEPIGGTVSETLENAARKNTPYLSYLAPFSYQVNRDGTLKAPPLNNFKEIADANNANLMMVITTLEEGAFSAELGHIIVTVQEVQNRLLDNIVNTAQQVGFTDIHFDFEFLPPEDRDAYSTFLAKAKERLSQAGLLMSTALAPKVSAEQEGEWYEAHDYGAHGAVADFVVLMTYEWGYSGGPAMAVSPIDQVRRVVNYALTEMPASKILLGQNLYGYDWTLPYVPGGEYARAVSPQQAIALARQYNVPIQYDTTAQAPFFRYWDEEGKEHEVWFEDARSIQAKFDMIKELGLRGISYWKLGLSFPQNWLLLQDNFNIVKQDQQS</sequence>
<dbReference type="EMBL" id="BMEY01000005">
    <property type="protein sequence ID" value="GGA70677.1"/>
    <property type="molecule type" value="Genomic_DNA"/>
</dbReference>
<dbReference type="GO" id="GO:0016798">
    <property type="term" value="F:hydrolase activity, acting on glycosyl bonds"/>
    <property type="evidence" value="ECO:0007669"/>
    <property type="project" value="UniProtKB-KW"/>
</dbReference>
<accession>A0A916W6M8</accession>
<dbReference type="PANTHER" id="PTHR46066:SF2">
    <property type="entry name" value="CHITINASE DOMAIN-CONTAINING PROTEIN 1"/>
    <property type="match status" value="1"/>
</dbReference>
<feature type="domain" description="GH18" evidence="4">
    <location>
        <begin position="103"/>
        <end position="432"/>
    </location>
</feature>
<dbReference type="PANTHER" id="PTHR46066">
    <property type="entry name" value="CHITINASE DOMAIN-CONTAINING PROTEIN 1 FAMILY MEMBER"/>
    <property type="match status" value="1"/>
</dbReference>
<feature type="domain" description="LysM" evidence="3">
    <location>
        <begin position="2"/>
        <end position="46"/>
    </location>
</feature>
<dbReference type="GO" id="GO:0070492">
    <property type="term" value="F:oligosaccharide binding"/>
    <property type="evidence" value="ECO:0007669"/>
    <property type="project" value="TreeGrafter"/>
</dbReference>
<keyword evidence="1" id="KW-0378">Hydrolase</keyword>
<dbReference type="PROSITE" id="PS51782">
    <property type="entry name" value="LYSM"/>
    <property type="match status" value="2"/>
</dbReference>
<dbReference type="InterPro" id="IPR001223">
    <property type="entry name" value="Glyco_hydro18_cat"/>
</dbReference>